<organism evidence="1">
    <name type="scientific">candidate division WOR-3 bacterium</name>
    <dbReference type="NCBI Taxonomy" id="2052148"/>
    <lineage>
        <taxon>Bacteria</taxon>
        <taxon>Bacteria division WOR-3</taxon>
    </lineage>
</organism>
<name>A0A7C6AAD6_UNCW3</name>
<dbReference type="EMBL" id="DTLI01000224">
    <property type="protein sequence ID" value="HHS53048.1"/>
    <property type="molecule type" value="Genomic_DNA"/>
</dbReference>
<evidence type="ECO:0000313" key="1">
    <source>
        <dbReference type="EMBL" id="HHS53048.1"/>
    </source>
</evidence>
<dbReference type="AlphaFoldDB" id="A0A7C6AAD6"/>
<gene>
    <name evidence="1" type="ORF">ENW73_09410</name>
</gene>
<evidence type="ECO:0008006" key="2">
    <source>
        <dbReference type="Google" id="ProtNLM"/>
    </source>
</evidence>
<proteinExistence type="predicted"/>
<reference evidence="1" key="1">
    <citation type="journal article" date="2020" name="mSystems">
        <title>Genome- and Community-Level Interaction Insights into Carbon Utilization and Element Cycling Functions of Hydrothermarchaeota in Hydrothermal Sediment.</title>
        <authorList>
            <person name="Zhou Z."/>
            <person name="Liu Y."/>
            <person name="Xu W."/>
            <person name="Pan J."/>
            <person name="Luo Z.H."/>
            <person name="Li M."/>
        </authorList>
    </citation>
    <scope>NUCLEOTIDE SEQUENCE [LARGE SCALE GENOMIC DNA]</scope>
    <source>
        <strain evidence="1">SpSt-876</strain>
    </source>
</reference>
<accession>A0A7C6AAD6</accession>
<dbReference type="SUPFAM" id="SSF48537">
    <property type="entry name" value="Phospholipase C/P1 nuclease"/>
    <property type="match status" value="1"/>
</dbReference>
<dbReference type="GO" id="GO:0016788">
    <property type="term" value="F:hydrolase activity, acting on ester bonds"/>
    <property type="evidence" value="ECO:0007669"/>
    <property type="project" value="InterPro"/>
</dbReference>
<dbReference type="Gene3D" id="2.60.40.4070">
    <property type="match status" value="1"/>
</dbReference>
<comment type="caution">
    <text evidence="1">The sequence shown here is derived from an EMBL/GenBank/DDBJ whole genome shotgun (WGS) entry which is preliminary data.</text>
</comment>
<protein>
    <recommendedName>
        <fullName evidence="2">FlgD Ig-like domain-containing protein</fullName>
    </recommendedName>
</protein>
<dbReference type="InterPro" id="IPR008947">
    <property type="entry name" value="PLipase_C/P1_nuclease_dom_sf"/>
</dbReference>
<sequence>MLIILFPISVFGWWEIWPYNDHQAITSKAIDIAGERWPEMAEEINSYRDEMKQGSHDEDFGSDTLYGNSSDYSAYSPTLPQAYWPLAKLHLNALEWIRAWQNPYSWDRAVSWYGSNQSAAYLALGHVLHNLQDLFVPAHSFVAPHGLGTGGLVYNHSWPFYFDNFEQYCEVTANELNRSDPNRIPEVLSAPESLMVQAAIFATQDQESLNYFPNQYYAPPDSVGDWGKYRPYPYQGYPSGIDNITNDIANAWSLFLVPRCVEYTAGMIRLFYCQFHTALKDESKKFNTKYLSISNNPFNRYLKIKYSVSSGSEVYLRIIDKTGRRVKVLDKGFKEPKEYEIIWDGTNTKGELVAPGIYFALLSINNQSISKQIIKLF</sequence>
<dbReference type="Gene3D" id="1.10.575.10">
    <property type="entry name" value="P1 Nuclease"/>
    <property type="match status" value="1"/>
</dbReference>